<dbReference type="SUPFAM" id="SSF52833">
    <property type="entry name" value="Thioredoxin-like"/>
    <property type="match status" value="1"/>
</dbReference>
<dbReference type="SFLD" id="SFLDS00019">
    <property type="entry name" value="Glutathione_Transferase_(cytos"/>
    <property type="match status" value="1"/>
</dbReference>
<keyword evidence="2" id="KW-0732">Signal</keyword>
<dbReference type="Pfam" id="PF17171">
    <property type="entry name" value="GST_C_6"/>
    <property type="match status" value="1"/>
</dbReference>
<dbReference type="InterPro" id="IPR040079">
    <property type="entry name" value="Glutathione_S-Trfase"/>
</dbReference>
<dbReference type="GO" id="GO:0005737">
    <property type="term" value="C:cytoplasm"/>
    <property type="evidence" value="ECO:0007669"/>
    <property type="project" value="TreeGrafter"/>
</dbReference>
<dbReference type="Gene3D" id="1.20.1050.10">
    <property type="match status" value="1"/>
</dbReference>
<dbReference type="PANTHER" id="PTHR12289">
    <property type="entry name" value="METAXIN RELATED"/>
    <property type="match status" value="1"/>
</dbReference>
<evidence type="ECO:0000256" key="2">
    <source>
        <dbReference type="SAM" id="SignalP"/>
    </source>
</evidence>
<feature type="domain" description="Thioredoxin-like fold" evidence="4">
    <location>
        <begin position="79"/>
        <end position="174"/>
    </location>
</feature>
<dbReference type="Gene3D" id="3.40.30.10">
    <property type="entry name" value="Glutaredoxin"/>
    <property type="match status" value="1"/>
</dbReference>
<evidence type="ECO:0000313" key="5">
    <source>
        <dbReference type="EMBL" id="KAJ3174792.1"/>
    </source>
</evidence>
<accession>A0AAD5TFJ0</accession>
<feature type="chain" id="PRO_5041973439" description="Glutathione S-transferase" evidence="2">
    <location>
        <begin position="27"/>
        <end position="325"/>
    </location>
</feature>
<comment type="similarity">
    <text evidence="1">Belongs to the FAX family.</text>
</comment>
<gene>
    <name evidence="5" type="ORF">HDU87_006908</name>
</gene>
<dbReference type="InterPro" id="IPR012336">
    <property type="entry name" value="Thioredoxin-like_fold"/>
</dbReference>
<dbReference type="SFLD" id="SFLDG01180">
    <property type="entry name" value="SUF1"/>
    <property type="match status" value="1"/>
</dbReference>
<keyword evidence="6" id="KW-1185">Reference proteome</keyword>
<organism evidence="5 6">
    <name type="scientific">Geranomyces variabilis</name>
    <dbReference type="NCBI Taxonomy" id="109894"/>
    <lineage>
        <taxon>Eukaryota</taxon>
        <taxon>Fungi</taxon>
        <taxon>Fungi incertae sedis</taxon>
        <taxon>Chytridiomycota</taxon>
        <taxon>Chytridiomycota incertae sedis</taxon>
        <taxon>Chytridiomycetes</taxon>
        <taxon>Spizellomycetales</taxon>
        <taxon>Powellomycetaceae</taxon>
        <taxon>Geranomyces</taxon>
    </lineage>
</organism>
<comment type="caution">
    <text evidence="5">The sequence shown here is derived from an EMBL/GenBank/DDBJ whole genome shotgun (WGS) entry which is preliminary data.</text>
</comment>
<dbReference type="EMBL" id="JADGJQ010000060">
    <property type="protein sequence ID" value="KAJ3174792.1"/>
    <property type="molecule type" value="Genomic_DNA"/>
</dbReference>
<dbReference type="Proteomes" id="UP001212152">
    <property type="component" value="Unassembled WGS sequence"/>
</dbReference>
<dbReference type="InterPro" id="IPR036282">
    <property type="entry name" value="Glutathione-S-Trfase_C_sf"/>
</dbReference>
<evidence type="ECO:0008006" key="7">
    <source>
        <dbReference type="Google" id="ProtNLM"/>
    </source>
</evidence>
<evidence type="ECO:0000256" key="1">
    <source>
        <dbReference type="ARBA" id="ARBA00006475"/>
    </source>
</evidence>
<proteinExistence type="inferred from homology"/>
<dbReference type="InterPro" id="IPR050931">
    <property type="entry name" value="Mito_Protein_Transport_Metaxin"/>
</dbReference>
<evidence type="ECO:0000259" key="4">
    <source>
        <dbReference type="Pfam" id="PF17172"/>
    </source>
</evidence>
<sequence>MATHPVLPTLIVLAAILGLLPASAWGVARYARHRLRVLMKPTFLVSNTPTLKEGQRKQAGVLYVHVPDLRPWGHPNASPFSLKLETWLRMAGIPYVVIRGFNLRAAPKGKIPYIEIDDVIMGDSELIIQFLQKRFPEHRLPADAALTTEQRGAALAFTRMVSEHTVACMGYSRNVENVQQTFRAYVGLKPSDPLPFALWVVARMVRRGTGKRLALQGLGKHTRDEIYEIGARDLKAIADFLGDKPFMMGTEPTTVDASVFAVLAEILWIPVEFPMKTYAYAELPVLDAYLHRMRKAVWGSTVEPWYVGGEEAERMHGRLGLTDKS</sequence>
<dbReference type="AlphaFoldDB" id="A0AAD5TFJ0"/>
<dbReference type="InterPro" id="IPR036249">
    <property type="entry name" value="Thioredoxin-like_sf"/>
</dbReference>
<feature type="domain" description="Metaxin glutathione S-transferase" evidence="3">
    <location>
        <begin position="231"/>
        <end position="293"/>
    </location>
</feature>
<evidence type="ECO:0000259" key="3">
    <source>
        <dbReference type="Pfam" id="PF17171"/>
    </source>
</evidence>
<dbReference type="PANTHER" id="PTHR12289:SF41">
    <property type="entry name" value="FAILED AXON CONNECTIONS-RELATED"/>
    <property type="match status" value="1"/>
</dbReference>
<protein>
    <recommendedName>
        <fullName evidence="7">Glutathione S-transferase</fullName>
    </recommendedName>
</protein>
<reference evidence="5" key="1">
    <citation type="submission" date="2020-05" db="EMBL/GenBank/DDBJ databases">
        <title>Phylogenomic resolution of chytrid fungi.</title>
        <authorList>
            <person name="Stajich J.E."/>
            <person name="Amses K."/>
            <person name="Simmons R."/>
            <person name="Seto K."/>
            <person name="Myers J."/>
            <person name="Bonds A."/>
            <person name="Quandt C.A."/>
            <person name="Barry K."/>
            <person name="Liu P."/>
            <person name="Grigoriev I."/>
            <person name="Longcore J.E."/>
            <person name="James T.Y."/>
        </authorList>
    </citation>
    <scope>NUCLEOTIDE SEQUENCE</scope>
    <source>
        <strain evidence="5">JEL0379</strain>
    </source>
</reference>
<evidence type="ECO:0000313" key="6">
    <source>
        <dbReference type="Proteomes" id="UP001212152"/>
    </source>
</evidence>
<name>A0AAD5TFJ0_9FUNG</name>
<feature type="signal peptide" evidence="2">
    <location>
        <begin position="1"/>
        <end position="26"/>
    </location>
</feature>
<dbReference type="SFLD" id="SFLDG01200">
    <property type="entry name" value="SUF1.1"/>
    <property type="match status" value="1"/>
</dbReference>
<dbReference type="CDD" id="cd03193">
    <property type="entry name" value="GST_C_Metaxin"/>
    <property type="match status" value="1"/>
</dbReference>
<dbReference type="InterPro" id="IPR033468">
    <property type="entry name" value="Metaxin_GST"/>
</dbReference>
<dbReference type="SUPFAM" id="SSF47616">
    <property type="entry name" value="GST C-terminal domain-like"/>
    <property type="match status" value="1"/>
</dbReference>
<dbReference type="InterPro" id="IPR026928">
    <property type="entry name" value="FAX/IsoI-like"/>
</dbReference>
<dbReference type="Pfam" id="PF17172">
    <property type="entry name" value="GST_N_4"/>
    <property type="match status" value="1"/>
</dbReference>